<dbReference type="EMBL" id="VWXF01000001">
    <property type="protein sequence ID" value="NIF20833.1"/>
    <property type="molecule type" value="Genomic_DNA"/>
</dbReference>
<protein>
    <submittedName>
        <fullName evidence="2">Uncharacterized protein</fullName>
    </submittedName>
</protein>
<feature type="region of interest" description="Disordered" evidence="1">
    <location>
        <begin position="38"/>
        <end position="82"/>
    </location>
</feature>
<reference evidence="2 3" key="1">
    <citation type="journal article" date="2019" name="bioRxiv">
        <title>Bacteria contribute to plant secondary compound degradation in a generalist herbivore system.</title>
        <authorList>
            <person name="Francoeur C.B."/>
            <person name="Khadempour L."/>
            <person name="Moreira-Soto R.D."/>
            <person name="Gotting K."/>
            <person name="Book A.J."/>
            <person name="Pinto-Tomas A.A."/>
            <person name="Keefover-Ring K."/>
            <person name="Currie C.R."/>
        </authorList>
    </citation>
    <scope>NUCLEOTIDE SEQUENCE [LARGE SCALE GENOMIC DNA]</scope>
    <source>
        <strain evidence="2">Acro-835</strain>
    </source>
</reference>
<gene>
    <name evidence="2" type="ORF">F3J40_04295</name>
</gene>
<dbReference type="RefSeq" id="WP_167012716.1">
    <property type="nucleotide sequence ID" value="NZ_VWXF01000001.1"/>
</dbReference>
<proteinExistence type="predicted"/>
<name>A0ABX0R8N5_9GAMM</name>
<evidence type="ECO:0000313" key="2">
    <source>
        <dbReference type="EMBL" id="NIF20833.1"/>
    </source>
</evidence>
<comment type="caution">
    <text evidence="2">The sequence shown here is derived from an EMBL/GenBank/DDBJ whole genome shotgun (WGS) entry which is preliminary data.</text>
</comment>
<evidence type="ECO:0000313" key="3">
    <source>
        <dbReference type="Proteomes" id="UP001515683"/>
    </source>
</evidence>
<sequence>MNISSVNLSLPLNVSESLNEFSEMKLEETTVRPLAVASEMLPQPQARKGKSSGSHGPKPKKPSGYSTAYQGRASGVSTQGIQHGSRKLINMLSNRQPPTTSINQGLASGGLGDRKEINRYSLVVKTARKSVERKKLRSRNKNDAERDKFVKVKEANFRFGLISKARNSNKRNDFNVNQNSQGELINNTRLRGGSGSINLPSCLIFHDKEKAELQLKKMRLMQVGFPFCVSENAVDLFEGFFRRPLSVGEDVIFSYPVKERFSDYANLVEINKFRGMGQLLDQVPGRNSMIKGDSIYSVMSLSLLSLEQIEERKIRSENILQPDCFKIIQYQQFDGNHQFYFAYCRQSGDFYTEINAGIIPLERHENGQFSLLDEKTGYRFIGRNLPCLIHSLEAMTSMKFSPGVGGRFTQGSANHSVIPTDSTMIYISSESVTDQEGEINKLLIDRNINVFSPAFYQPQESEGILVLYPNTYVIRNNTVIFVSPDGTGGRVDFLPDDNTKNDSQYVLASEQTLPPLFSQLFSFGERYSLDKIAGEMNKQGLHKINGVDSGKINDVVSGGADFAVISGGVMTAEHLSIDYNKQEVSQKRYNSCFSYNNSRLSSIDEHGSHYLMGFVEDDQNPGFYQIDNNTRSEDFEFYQRCGFNRKKKYQVITINDMMYSKKYIKVPESELKNSDNKMPAHQDRIKM</sequence>
<feature type="compositionally biased region" description="Polar residues" evidence="1">
    <location>
        <begin position="65"/>
        <end position="82"/>
    </location>
</feature>
<accession>A0ABX0R8N5</accession>
<evidence type="ECO:0000256" key="1">
    <source>
        <dbReference type="SAM" id="MobiDB-lite"/>
    </source>
</evidence>
<keyword evidence="3" id="KW-1185">Reference proteome</keyword>
<dbReference type="Proteomes" id="UP001515683">
    <property type="component" value="Unassembled WGS sequence"/>
</dbReference>
<organism evidence="2 3">
    <name type="scientific">Candidatus Pantoea multigeneris</name>
    <dbReference type="NCBI Taxonomy" id="2608357"/>
    <lineage>
        <taxon>Bacteria</taxon>
        <taxon>Pseudomonadati</taxon>
        <taxon>Pseudomonadota</taxon>
        <taxon>Gammaproteobacteria</taxon>
        <taxon>Enterobacterales</taxon>
        <taxon>Erwiniaceae</taxon>
        <taxon>Pantoea</taxon>
    </lineage>
</organism>